<sequence length="206" mass="21995">MSGDGSPARPSAQRVEGRGASTRQRVIEAMERRAANLQGAAKQDVLARLSALAAAAPSPVDSAADRAAAPASQGSLRMLLEHIATHSRTSDGGPDTEPLAITRSNVPPMDVLGEARQLWSRLRSETQAREALAAEPTGAGPLNSAQLVHRALKLMRDTSPEYLRHFLSYADALSWLAEIVPDPGKTPAAPVRSRARSKPKQTRQRS</sequence>
<dbReference type="Proteomes" id="UP000673447">
    <property type="component" value="Unassembled WGS sequence"/>
</dbReference>
<feature type="compositionally biased region" description="Basic residues" evidence="1">
    <location>
        <begin position="193"/>
        <end position="206"/>
    </location>
</feature>
<accession>A0A941ASX2</accession>
<dbReference type="Pfam" id="PF11445">
    <property type="entry name" value="DUF2894"/>
    <property type="match status" value="1"/>
</dbReference>
<keyword evidence="3" id="KW-1185">Reference proteome</keyword>
<evidence type="ECO:0000313" key="3">
    <source>
        <dbReference type="Proteomes" id="UP000673447"/>
    </source>
</evidence>
<protein>
    <submittedName>
        <fullName evidence="2">DUF2894 domain-containing protein</fullName>
    </submittedName>
</protein>
<feature type="region of interest" description="Disordered" evidence="1">
    <location>
        <begin position="1"/>
        <end position="24"/>
    </location>
</feature>
<reference evidence="2" key="1">
    <citation type="journal article" date="2016" name="Int. J. Syst. Evol. Microbiol.">
        <title>Pseudoxanthomonas helianthi sp. nov., isolated from roots of Jerusalem artichoke (Helianthus tuberosus).</title>
        <authorList>
            <person name="Kittiwongwattana C."/>
            <person name="Thawai C."/>
        </authorList>
    </citation>
    <scope>NUCLEOTIDE SEQUENCE</scope>
    <source>
        <strain evidence="2">110414</strain>
    </source>
</reference>
<name>A0A941ASX2_9GAMM</name>
<gene>
    <name evidence="2" type="ORF">J5837_03185</name>
</gene>
<proteinExistence type="predicted"/>
<dbReference type="InterPro" id="IPR021549">
    <property type="entry name" value="DUF2894"/>
</dbReference>
<dbReference type="RefSeq" id="WP_210535270.1">
    <property type="nucleotide sequence ID" value="NZ_JAGKTC010000001.1"/>
</dbReference>
<dbReference type="EMBL" id="JAGKTC010000001">
    <property type="protein sequence ID" value="MBP3983417.1"/>
    <property type="molecule type" value="Genomic_DNA"/>
</dbReference>
<evidence type="ECO:0000313" key="2">
    <source>
        <dbReference type="EMBL" id="MBP3983417.1"/>
    </source>
</evidence>
<comment type="caution">
    <text evidence="2">The sequence shown here is derived from an EMBL/GenBank/DDBJ whole genome shotgun (WGS) entry which is preliminary data.</text>
</comment>
<dbReference type="AlphaFoldDB" id="A0A941ASX2"/>
<reference evidence="2" key="2">
    <citation type="submission" date="2021-03" db="EMBL/GenBank/DDBJ databases">
        <authorList>
            <person name="Cao W."/>
        </authorList>
    </citation>
    <scope>NUCLEOTIDE SEQUENCE</scope>
    <source>
        <strain evidence="2">110414</strain>
    </source>
</reference>
<evidence type="ECO:0000256" key="1">
    <source>
        <dbReference type="SAM" id="MobiDB-lite"/>
    </source>
</evidence>
<feature type="region of interest" description="Disordered" evidence="1">
    <location>
        <begin position="180"/>
        <end position="206"/>
    </location>
</feature>
<organism evidence="2 3">
    <name type="scientific">Pseudoxanthomonas helianthi</name>
    <dbReference type="NCBI Taxonomy" id="1453541"/>
    <lineage>
        <taxon>Bacteria</taxon>
        <taxon>Pseudomonadati</taxon>
        <taxon>Pseudomonadota</taxon>
        <taxon>Gammaproteobacteria</taxon>
        <taxon>Lysobacterales</taxon>
        <taxon>Lysobacteraceae</taxon>
        <taxon>Pseudoxanthomonas</taxon>
    </lineage>
</organism>